<dbReference type="Gene3D" id="2.40.170.20">
    <property type="entry name" value="TonB-dependent receptor, beta-barrel domain"/>
    <property type="match status" value="1"/>
</dbReference>
<keyword evidence="3 8" id="KW-1134">Transmembrane beta strand</keyword>
<dbReference type="InterPro" id="IPR012910">
    <property type="entry name" value="Plug_dom"/>
</dbReference>
<name>A0A1F6TVV0_9PROT</name>
<comment type="subcellular location">
    <subcellularLocation>
        <location evidence="1 8">Cell outer membrane</location>
        <topology evidence="1 8">Multi-pass membrane protein</topology>
    </subcellularLocation>
</comment>
<evidence type="ECO:0000256" key="5">
    <source>
        <dbReference type="ARBA" id="ARBA00023077"/>
    </source>
</evidence>
<reference evidence="12 13" key="1">
    <citation type="journal article" date="2016" name="Nat. Commun.">
        <title>Thousands of microbial genomes shed light on interconnected biogeochemical processes in an aquifer system.</title>
        <authorList>
            <person name="Anantharaman K."/>
            <person name="Brown C.T."/>
            <person name="Hug L.A."/>
            <person name="Sharon I."/>
            <person name="Castelle C.J."/>
            <person name="Probst A.J."/>
            <person name="Thomas B.C."/>
            <person name="Singh A."/>
            <person name="Wilkins M.J."/>
            <person name="Karaoz U."/>
            <person name="Brodie E.L."/>
            <person name="Williams K.H."/>
            <person name="Hubbard S.S."/>
            <person name="Banfield J.F."/>
        </authorList>
    </citation>
    <scope>NUCLEOTIDE SEQUENCE [LARGE SCALE GENOMIC DNA]</scope>
</reference>
<keyword evidence="12" id="KW-0675">Receptor</keyword>
<keyword evidence="6 8" id="KW-0472">Membrane</keyword>
<evidence type="ECO:0000256" key="1">
    <source>
        <dbReference type="ARBA" id="ARBA00004571"/>
    </source>
</evidence>
<dbReference type="AlphaFoldDB" id="A0A1F6TVV0"/>
<feature type="domain" description="TonB-dependent receptor plug" evidence="11">
    <location>
        <begin position="60"/>
        <end position="147"/>
    </location>
</feature>
<dbReference type="InterPro" id="IPR036942">
    <property type="entry name" value="Beta-barrel_TonB_sf"/>
</dbReference>
<dbReference type="STRING" id="1817760.A2151_06640"/>
<evidence type="ECO:0000256" key="3">
    <source>
        <dbReference type="ARBA" id="ARBA00022452"/>
    </source>
</evidence>
<dbReference type="SUPFAM" id="SSF56935">
    <property type="entry name" value="Porins"/>
    <property type="match status" value="1"/>
</dbReference>
<dbReference type="PANTHER" id="PTHR30069">
    <property type="entry name" value="TONB-DEPENDENT OUTER MEMBRANE RECEPTOR"/>
    <property type="match status" value="1"/>
</dbReference>
<keyword evidence="5 9" id="KW-0798">TonB box</keyword>
<dbReference type="NCBIfam" id="TIGR01778">
    <property type="entry name" value="TonB-copper"/>
    <property type="match status" value="1"/>
</dbReference>
<evidence type="ECO:0000256" key="2">
    <source>
        <dbReference type="ARBA" id="ARBA00022448"/>
    </source>
</evidence>
<dbReference type="GO" id="GO:0009279">
    <property type="term" value="C:cell outer membrane"/>
    <property type="evidence" value="ECO:0007669"/>
    <property type="project" value="UniProtKB-SubCell"/>
</dbReference>
<evidence type="ECO:0000256" key="9">
    <source>
        <dbReference type="RuleBase" id="RU003357"/>
    </source>
</evidence>
<evidence type="ECO:0000256" key="6">
    <source>
        <dbReference type="ARBA" id="ARBA00023136"/>
    </source>
</evidence>
<evidence type="ECO:0000256" key="4">
    <source>
        <dbReference type="ARBA" id="ARBA00022692"/>
    </source>
</evidence>
<evidence type="ECO:0000259" key="10">
    <source>
        <dbReference type="Pfam" id="PF00593"/>
    </source>
</evidence>
<feature type="domain" description="TonB-dependent receptor-like beta-barrel" evidence="10">
    <location>
        <begin position="201"/>
        <end position="616"/>
    </location>
</feature>
<evidence type="ECO:0000256" key="8">
    <source>
        <dbReference type="PROSITE-ProRule" id="PRU01360"/>
    </source>
</evidence>
<dbReference type="PROSITE" id="PS52016">
    <property type="entry name" value="TONB_DEPENDENT_REC_3"/>
    <property type="match status" value="1"/>
</dbReference>
<dbReference type="Proteomes" id="UP000178885">
    <property type="component" value="Unassembled WGS sequence"/>
</dbReference>
<comment type="caution">
    <text evidence="12">The sequence shown here is derived from an EMBL/GenBank/DDBJ whole genome shotgun (WGS) entry which is preliminary data.</text>
</comment>
<dbReference type="CDD" id="cd01347">
    <property type="entry name" value="ligand_gated_channel"/>
    <property type="match status" value="1"/>
</dbReference>
<evidence type="ECO:0000259" key="11">
    <source>
        <dbReference type="Pfam" id="PF07715"/>
    </source>
</evidence>
<dbReference type="InterPro" id="IPR000531">
    <property type="entry name" value="Beta-barrel_TonB"/>
</dbReference>
<evidence type="ECO:0000256" key="7">
    <source>
        <dbReference type="ARBA" id="ARBA00023237"/>
    </source>
</evidence>
<protein>
    <submittedName>
        <fullName evidence="12">TonB-dependent copper receptor</fullName>
    </submittedName>
</protein>
<dbReference type="Pfam" id="PF00593">
    <property type="entry name" value="TonB_dep_Rec_b-barrel"/>
    <property type="match status" value="1"/>
</dbReference>
<dbReference type="Gene3D" id="2.170.130.10">
    <property type="entry name" value="TonB-dependent receptor, plug domain"/>
    <property type="match status" value="1"/>
</dbReference>
<dbReference type="InterPro" id="IPR037066">
    <property type="entry name" value="Plug_dom_sf"/>
</dbReference>
<dbReference type="EMBL" id="MFSU01000001">
    <property type="protein sequence ID" value="OGI49273.1"/>
    <property type="molecule type" value="Genomic_DNA"/>
</dbReference>
<evidence type="ECO:0000313" key="12">
    <source>
        <dbReference type="EMBL" id="OGI49273.1"/>
    </source>
</evidence>
<accession>A0A1F6TVV0</accession>
<sequence>MHPTPIERTLAFAAACAVFSLAQADEKPSAVLDEVIVTAPQISEPLTVETDPKAPRQPVPAHDGSDYLKNIPGFSAVRKGGTDGDPVLRGLAGSRLNVLMDGEAIQGGCGGRMDPPTAYVFPESYDRITVLKGPQTVVHGGGNLAGTALFERRTKTFEESGARGFLGALGGSFNRRDVIADVTGGAPQGFVRAIGTRSTADDYKDGAGEPVHSAYTRWSGSLLGGWTPDQDTRLELSLDRSDGEAAYADRSMDGVKFDRTSYGLKLEQAHLSPLVEKLEAQVYRNYVDHVMDNFTLRAKPMTSMYMVSNPDRETEGARLSTQLALAGSTALKLGVDTQKNKHTLRSASSMMTAPDVEALARTPDMTFDNAGVFAEVAHPLDDSDRLIGGLRLDRLGVDNEKTTGPGALSSDTDRTRGAFLRYEHGAASGLTSFVGLGHAERPADWWERSTYQGFYLNPEKNNQLDAGVIYTGGPWRAGLSAFYARLDDFILTRNDSTARNVDATTHGAEADMSYALTGTWKALATLAWVRGDNDTDGTPLAQMPPLEGRLGLNYDDKTWVFGALARMVDRQDRVHVGYGSIVGQDIGPTAGFSVLSLNAGYRPKKGALLTAGIDNIFDKSYAEHLSRAGAAVAGFTQTTRVNEPGRNVWLKASIAFD</sequence>
<comment type="similarity">
    <text evidence="8 9">Belongs to the TonB-dependent receptor family.</text>
</comment>
<keyword evidence="4 8" id="KW-0812">Transmembrane</keyword>
<organism evidence="12 13">
    <name type="scientific">Candidatus Muproteobacteria bacterium RBG_16_65_34</name>
    <dbReference type="NCBI Taxonomy" id="1817760"/>
    <lineage>
        <taxon>Bacteria</taxon>
        <taxon>Pseudomonadati</taxon>
        <taxon>Pseudomonadota</taxon>
        <taxon>Candidatus Muproteobacteria</taxon>
    </lineage>
</organism>
<keyword evidence="2 8" id="KW-0813">Transport</keyword>
<keyword evidence="7 8" id="KW-0998">Cell outer membrane</keyword>
<dbReference type="PANTHER" id="PTHR30069:SF49">
    <property type="entry name" value="OUTER MEMBRANE PROTEIN C"/>
    <property type="match status" value="1"/>
</dbReference>
<proteinExistence type="inferred from homology"/>
<dbReference type="Pfam" id="PF07715">
    <property type="entry name" value="Plug"/>
    <property type="match status" value="1"/>
</dbReference>
<dbReference type="InterPro" id="IPR010100">
    <property type="entry name" value="TonB-dep_Cu_rcpt"/>
</dbReference>
<dbReference type="InterPro" id="IPR039426">
    <property type="entry name" value="TonB-dep_rcpt-like"/>
</dbReference>
<evidence type="ECO:0000313" key="13">
    <source>
        <dbReference type="Proteomes" id="UP000178885"/>
    </source>
</evidence>
<gene>
    <name evidence="12" type="ORF">A2151_06640</name>
</gene>
<dbReference type="GO" id="GO:0015344">
    <property type="term" value="F:siderophore uptake transmembrane transporter activity"/>
    <property type="evidence" value="ECO:0007669"/>
    <property type="project" value="TreeGrafter"/>
</dbReference>
<dbReference type="GO" id="GO:0044718">
    <property type="term" value="P:siderophore transmembrane transport"/>
    <property type="evidence" value="ECO:0007669"/>
    <property type="project" value="TreeGrafter"/>
</dbReference>